<feature type="compositionally biased region" description="Polar residues" evidence="11">
    <location>
        <begin position="668"/>
        <end position="687"/>
    </location>
</feature>
<evidence type="ECO:0000256" key="3">
    <source>
        <dbReference type="ARBA" id="ARBA00022737"/>
    </source>
</evidence>
<dbReference type="PANTHER" id="PTHR46105">
    <property type="entry name" value="AGAP004733-PA"/>
    <property type="match status" value="1"/>
</dbReference>
<dbReference type="Gene3D" id="3.30.710.10">
    <property type="entry name" value="Potassium Channel Kv1.1, Chain A"/>
    <property type="match status" value="1"/>
</dbReference>
<feature type="compositionally biased region" description="Acidic residues" evidence="11">
    <location>
        <begin position="1416"/>
        <end position="1428"/>
    </location>
</feature>
<dbReference type="GO" id="GO:0000978">
    <property type="term" value="F:RNA polymerase II cis-regulatory region sequence-specific DNA binding"/>
    <property type="evidence" value="ECO:0007669"/>
    <property type="project" value="TreeGrafter"/>
</dbReference>
<dbReference type="PROSITE" id="PS50157">
    <property type="entry name" value="ZINC_FINGER_C2H2_2"/>
    <property type="match status" value="2"/>
</dbReference>
<dbReference type="SMART" id="SM00225">
    <property type="entry name" value="BTB"/>
    <property type="match status" value="1"/>
</dbReference>
<feature type="region of interest" description="Disordered" evidence="11">
    <location>
        <begin position="1309"/>
        <end position="1330"/>
    </location>
</feature>
<dbReference type="SMART" id="SM00355">
    <property type="entry name" value="ZnF_C2H2"/>
    <property type="match status" value="5"/>
</dbReference>
<keyword evidence="3" id="KW-0677">Repeat</keyword>
<evidence type="ECO:0000256" key="5">
    <source>
        <dbReference type="ARBA" id="ARBA00022833"/>
    </source>
</evidence>
<evidence type="ECO:0000256" key="6">
    <source>
        <dbReference type="ARBA" id="ARBA00023015"/>
    </source>
</evidence>
<evidence type="ECO:0000256" key="7">
    <source>
        <dbReference type="ARBA" id="ARBA00023125"/>
    </source>
</evidence>
<feature type="domain" description="C2H2-type" evidence="13">
    <location>
        <begin position="568"/>
        <end position="596"/>
    </location>
</feature>
<keyword evidence="6" id="KW-0805">Transcription regulation</keyword>
<keyword evidence="8" id="KW-0804">Transcription</keyword>
<dbReference type="PANTHER" id="PTHR46105:SF5">
    <property type="entry name" value="ZINC FINGER AND BTB DOMAIN-CONTAINING PROTEIN 44 ISOFORM X1"/>
    <property type="match status" value="1"/>
</dbReference>
<dbReference type="Gene3D" id="3.30.160.60">
    <property type="entry name" value="Classic Zinc Finger"/>
    <property type="match status" value="1"/>
</dbReference>
<evidence type="ECO:0000256" key="9">
    <source>
        <dbReference type="ARBA" id="ARBA00023242"/>
    </source>
</evidence>
<feature type="compositionally biased region" description="Basic and acidic residues" evidence="11">
    <location>
        <begin position="200"/>
        <end position="209"/>
    </location>
</feature>
<dbReference type="Pfam" id="PF00651">
    <property type="entry name" value="BTB"/>
    <property type="match status" value="1"/>
</dbReference>
<dbReference type="InterPro" id="IPR050457">
    <property type="entry name" value="ZnFinger_BTB_dom_contain"/>
</dbReference>
<dbReference type="GO" id="GO:0000981">
    <property type="term" value="F:DNA-binding transcription factor activity, RNA polymerase II-specific"/>
    <property type="evidence" value="ECO:0007669"/>
    <property type="project" value="TreeGrafter"/>
</dbReference>
<dbReference type="PROSITE" id="PS50097">
    <property type="entry name" value="BTB"/>
    <property type="match status" value="1"/>
</dbReference>
<dbReference type="InterPro" id="IPR036236">
    <property type="entry name" value="Znf_C2H2_sf"/>
</dbReference>
<evidence type="ECO:0000259" key="13">
    <source>
        <dbReference type="PROSITE" id="PS50157"/>
    </source>
</evidence>
<feature type="compositionally biased region" description="Basic and acidic residues" evidence="11">
    <location>
        <begin position="1309"/>
        <end position="1325"/>
    </location>
</feature>
<evidence type="ECO:0000256" key="4">
    <source>
        <dbReference type="ARBA" id="ARBA00022771"/>
    </source>
</evidence>
<name>A0A194QDU7_PAPXU</name>
<dbReference type="GO" id="GO:0008270">
    <property type="term" value="F:zinc ion binding"/>
    <property type="evidence" value="ECO:0007669"/>
    <property type="project" value="UniProtKB-KW"/>
</dbReference>
<reference evidence="14 15" key="1">
    <citation type="journal article" date="2015" name="Nat. Commun.">
        <title>Outbred genome sequencing and CRISPR/Cas9 gene editing in butterflies.</title>
        <authorList>
            <person name="Li X."/>
            <person name="Fan D."/>
            <person name="Zhang W."/>
            <person name="Liu G."/>
            <person name="Zhang L."/>
            <person name="Zhao L."/>
            <person name="Fang X."/>
            <person name="Chen L."/>
            <person name="Dong Y."/>
            <person name="Chen Y."/>
            <person name="Ding Y."/>
            <person name="Zhao R."/>
            <person name="Feng M."/>
            <person name="Zhu Y."/>
            <person name="Feng Y."/>
            <person name="Jiang X."/>
            <person name="Zhu D."/>
            <person name="Xiang H."/>
            <person name="Feng X."/>
            <person name="Li S."/>
            <person name="Wang J."/>
            <person name="Zhang G."/>
            <person name="Kronforst M.R."/>
            <person name="Wang W."/>
        </authorList>
    </citation>
    <scope>NUCLEOTIDE SEQUENCE [LARGE SCALE GENOMIC DNA]</scope>
    <source>
        <strain evidence="14">Ya'a_city_454_Px</strain>
        <tissue evidence="14">Whole body</tissue>
    </source>
</reference>
<dbReference type="InterPro" id="IPR000210">
    <property type="entry name" value="BTB/POZ_dom"/>
</dbReference>
<keyword evidence="4 10" id="KW-0863">Zinc-finger</keyword>
<dbReference type="EMBL" id="KQ459193">
    <property type="protein sequence ID" value="KPJ03125.1"/>
    <property type="molecule type" value="Genomic_DNA"/>
</dbReference>
<evidence type="ECO:0000256" key="1">
    <source>
        <dbReference type="ARBA" id="ARBA00004123"/>
    </source>
</evidence>
<protein>
    <submittedName>
        <fullName evidence="14">Centrosome-associated zinc finger protein CP190</fullName>
    </submittedName>
</protein>
<dbReference type="Proteomes" id="UP000053268">
    <property type="component" value="Unassembled WGS sequence"/>
</dbReference>
<dbReference type="PROSITE" id="PS00028">
    <property type="entry name" value="ZINC_FINGER_C2H2_1"/>
    <property type="match status" value="2"/>
</dbReference>
<evidence type="ECO:0000256" key="10">
    <source>
        <dbReference type="PROSITE-ProRule" id="PRU00042"/>
    </source>
</evidence>
<dbReference type="SUPFAM" id="SSF54695">
    <property type="entry name" value="POZ domain"/>
    <property type="match status" value="1"/>
</dbReference>
<accession>A0A194QDU7</accession>
<evidence type="ECO:0000256" key="8">
    <source>
        <dbReference type="ARBA" id="ARBA00023163"/>
    </source>
</evidence>
<feature type="region of interest" description="Disordered" evidence="11">
    <location>
        <begin position="1409"/>
        <end position="1428"/>
    </location>
</feature>
<feature type="region of interest" description="Disordered" evidence="11">
    <location>
        <begin position="654"/>
        <end position="696"/>
    </location>
</feature>
<keyword evidence="15" id="KW-1185">Reference proteome</keyword>
<evidence type="ECO:0000313" key="15">
    <source>
        <dbReference type="Proteomes" id="UP000053268"/>
    </source>
</evidence>
<keyword evidence="2" id="KW-0479">Metal-binding</keyword>
<dbReference type="InterPro" id="IPR013087">
    <property type="entry name" value="Znf_C2H2_type"/>
</dbReference>
<feature type="domain" description="C2H2-type" evidence="13">
    <location>
        <begin position="534"/>
        <end position="565"/>
    </location>
</feature>
<sequence>MSDMKQVKVDNWGIYFLQRLKHFFNRTDYCDLTLQFQDNAQLKVHRLVLNACTEYFELLERTCEMYEDCLVMPDDLQADVVVPIVNFMYTGQLGFKPELLERLYQTAQVMNMPVLTKLLDAHRNQMQRTGQDYQNLRSYSKSFESPKPSKPPAVASTSYMSTKRSYSKAFDNTFPAKVKKQTVEKNSHKHDHNLSNNEISQKEATEYSAKKKPSVAESRPTRYELPEELDGDNIFDNSFTSISYESTPLMVHPETVKRYSSKKTNIFDETSSSKRLLHGTSTLDIVECKKLSSNENIFDDVSENIQDDAFSSDVSTKQQKDSNQLFDLILDNDNSKTTIEIKDNETSKKPKIDHAKIISDVLKKYPHLVKSNKNIKLRVLDAPIKSKKSKSTNFYHDEKDVKSKNEQDWTLDIDVLDSKGAAKLIAMGVDNIKGPWICLICGTPGRALHFGSYYKFRRHLVEVHNEKPVVTMCEYCGLKSHKRNYLLHHLYTKHGVPPPSPYYFPKCNQCPYIALSEALLVKHKSTQHDDSKTFACNVCAATFSSSTRLLTHIHMTGHKYSAERRTILHCIYCYKTFSRETNLYSHLKYNHKESAQTDKIIEESDDEKEYRRPTSGKSDKTKNISLTYTNEYENIDVKYQIQQKADGNIQVLSKLPQSPSSKHKILNPSFNSPNKSTQKSDVSLSNKTKPDVSEAKTSKIINKEDEIVVINGNEYIIKENHLIPRSQNAPENEEYILSNVDTEQSENNSVPTTSMEYPILHHTNTEDPKMIIKKPIHVNEPIEIVVSSEEQYKALMSSTHSIIFEEPNKTLTVLTAPQTSTLEGTTIDLDNTQTNDMMIIQDNYPLNVTETVSTDNNNIVVVYSHQVDDSSKQFQYIPTQGIEAQFIQSSAMVTQNYGTVTTSTPVMSVQALDSNVNESWQNSLKGNVESVPIQVELQQHAEADSNAQQLIGDPQNSSDIRSTQDILSSEDPSDLDTINETTSQTCLQNTNNTKTVSMDQVLINEVPSVPTTNVPITEPSEQLVHKEIQTESIDIVCSKQLDIPENNVKNNGQISIVVEKGNENIIVLQQKVEEIDINSDVNIIAQDASVIQQNFITEEADMSNASSIVEVPTNTIEGRPKQSDKILPDVTSKWTAVDKGKMIADVDTNVTGSAYIEESIENIQQEMAKQLQAITTENTTIQNTEPVTTSTTKKNEVENESVIKELNIEKHSSSLGLEDNEIAPEETNKKVLVSQTKDKGIPESIPITIVESTSTDVNGGSSNITDKEEISGKNIQKNVVTAAETEINSADISDPADIPLASEHKKIVNNGKDNKTEGNTIEKNHTKPQQRPVISLNNKAREKINTILNDWDDNDDQDDEKDDLITESELNVAKNNDEIVQEEMIPEVSTAQETIVTPPVKVAGISNEKIKSIVSDWDDDDDEEEESK</sequence>
<evidence type="ECO:0000313" key="14">
    <source>
        <dbReference type="EMBL" id="KPJ03125.1"/>
    </source>
</evidence>
<keyword evidence="7" id="KW-0238">DNA-binding</keyword>
<organism evidence="14 15">
    <name type="scientific">Papilio xuthus</name>
    <name type="common">Asian swallowtail butterfly</name>
    <dbReference type="NCBI Taxonomy" id="66420"/>
    <lineage>
        <taxon>Eukaryota</taxon>
        <taxon>Metazoa</taxon>
        <taxon>Ecdysozoa</taxon>
        <taxon>Arthropoda</taxon>
        <taxon>Hexapoda</taxon>
        <taxon>Insecta</taxon>
        <taxon>Pterygota</taxon>
        <taxon>Neoptera</taxon>
        <taxon>Endopterygota</taxon>
        <taxon>Lepidoptera</taxon>
        <taxon>Glossata</taxon>
        <taxon>Ditrysia</taxon>
        <taxon>Papilionoidea</taxon>
        <taxon>Papilionidae</taxon>
        <taxon>Papilioninae</taxon>
        <taxon>Papilio</taxon>
    </lineage>
</organism>
<comment type="subcellular location">
    <subcellularLocation>
        <location evidence="1">Nucleus</location>
    </subcellularLocation>
</comment>
<keyword evidence="5" id="KW-0862">Zinc</keyword>
<proteinExistence type="predicted"/>
<feature type="region of interest" description="Disordered" evidence="11">
    <location>
        <begin position="180"/>
        <end position="223"/>
    </location>
</feature>
<dbReference type="SUPFAM" id="SSF57667">
    <property type="entry name" value="beta-beta-alpha zinc fingers"/>
    <property type="match status" value="1"/>
</dbReference>
<feature type="region of interest" description="Disordered" evidence="11">
    <location>
        <begin position="947"/>
        <end position="976"/>
    </location>
</feature>
<gene>
    <name evidence="14" type="ORF">RR46_06283</name>
</gene>
<evidence type="ECO:0000259" key="12">
    <source>
        <dbReference type="PROSITE" id="PS50097"/>
    </source>
</evidence>
<evidence type="ECO:0000256" key="2">
    <source>
        <dbReference type="ARBA" id="ARBA00022723"/>
    </source>
</evidence>
<dbReference type="GO" id="GO:0005634">
    <property type="term" value="C:nucleus"/>
    <property type="evidence" value="ECO:0007669"/>
    <property type="project" value="UniProtKB-SubCell"/>
</dbReference>
<dbReference type="STRING" id="66420.A0A194QDU7"/>
<feature type="domain" description="BTB" evidence="12">
    <location>
        <begin position="30"/>
        <end position="97"/>
    </location>
</feature>
<feature type="compositionally biased region" description="Polar residues" evidence="11">
    <location>
        <begin position="947"/>
        <end position="967"/>
    </location>
</feature>
<dbReference type="InterPro" id="IPR011333">
    <property type="entry name" value="SKP1/BTB/POZ_sf"/>
</dbReference>
<feature type="region of interest" description="Disordered" evidence="11">
    <location>
        <begin position="598"/>
        <end position="622"/>
    </location>
</feature>
<keyword evidence="9" id="KW-0539">Nucleus</keyword>
<evidence type="ECO:0000256" key="11">
    <source>
        <dbReference type="SAM" id="MobiDB-lite"/>
    </source>
</evidence>